<comment type="caution">
    <text evidence="1">The sequence shown here is derived from an EMBL/GenBank/DDBJ whole genome shotgun (WGS) entry which is preliminary data.</text>
</comment>
<proteinExistence type="predicted"/>
<evidence type="ECO:0008006" key="3">
    <source>
        <dbReference type="Google" id="ProtNLM"/>
    </source>
</evidence>
<gene>
    <name evidence="1" type="ORF">VLK81_02485</name>
</gene>
<keyword evidence="2" id="KW-1185">Reference proteome</keyword>
<dbReference type="EMBL" id="JAYKOT010000002">
    <property type="protein sequence ID" value="MEB3428900.1"/>
    <property type="molecule type" value="Genomic_DNA"/>
</dbReference>
<evidence type="ECO:0000313" key="1">
    <source>
        <dbReference type="EMBL" id="MEB3428900.1"/>
    </source>
</evidence>
<evidence type="ECO:0000313" key="2">
    <source>
        <dbReference type="Proteomes" id="UP001357733"/>
    </source>
</evidence>
<sequence>MRIDELEKRVQDLGRLYNVDLRLRKGMNYIFLDKCDFETCHVLVLVGTKQTCIINTDMFHFINLPDGLKNELIEILSEFAKTPIDERKEEKKYQYQLKDKYSWIPEEESNMWHFLNVKLNGCSNEYILLSSDNSPYYKNKFTDKEIKEVAEKYNIDLNMFDKIEVEDE</sequence>
<name>A0AAW9MWP1_9FIRM</name>
<dbReference type="Proteomes" id="UP001357733">
    <property type="component" value="Unassembled WGS sequence"/>
</dbReference>
<organism evidence="1 2">
    <name type="scientific">Citroniella saccharovorans</name>
    <dbReference type="NCBI Taxonomy" id="2053367"/>
    <lineage>
        <taxon>Bacteria</taxon>
        <taxon>Bacillati</taxon>
        <taxon>Bacillota</taxon>
        <taxon>Tissierellia</taxon>
        <taxon>Tissierellales</taxon>
        <taxon>Peptoniphilaceae</taxon>
        <taxon>Citroniella</taxon>
    </lineage>
</organism>
<accession>A0AAW9MWP1</accession>
<dbReference type="AlphaFoldDB" id="A0AAW9MWP1"/>
<dbReference type="RefSeq" id="WP_324618975.1">
    <property type="nucleotide sequence ID" value="NZ_JAYKOT010000002.1"/>
</dbReference>
<reference evidence="1 2" key="1">
    <citation type="submission" date="2024-01" db="EMBL/GenBank/DDBJ databases">
        <title>Complete genome sequence of Citroniella saccharovorans strain M6.X9, isolated from human fecal sample.</title>
        <authorList>
            <person name="Cheng G."/>
            <person name="Westerholm M."/>
            <person name="Schnurer A."/>
        </authorList>
    </citation>
    <scope>NUCLEOTIDE SEQUENCE [LARGE SCALE GENOMIC DNA]</scope>
    <source>
        <strain evidence="1 2">DSM 29873</strain>
    </source>
</reference>
<protein>
    <recommendedName>
        <fullName evidence="3">DUF4304 domain-containing protein</fullName>
    </recommendedName>
</protein>